<dbReference type="GO" id="GO:0070987">
    <property type="term" value="P:error-free translesion synthesis"/>
    <property type="evidence" value="ECO:0007669"/>
    <property type="project" value="TreeGrafter"/>
</dbReference>
<dbReference type="SMART" id="SM00292">
    <property type="entry name" value="BRCT"/>
    <property type="match status" value="1"/>
</dbReference>
<dbReference type="EMBL" id="NCKV01003782">
    <property type="protein sequence ID" value="RWS25367.1"/>
    <property type="molecule type" value="Genomic_DNA"/>
</dbReference>
<protein>
    <recommendedName>
        <fullName evidence="2">BRCT domain-containing protein</fullName>
    </recommendedName>
</protein>
<dbReference type="GO" id="GO:0017125">
    <property type="term" value="F:deoxycytidyl transferase activity"/>
    <property type="evidence" value="ECO:0007669"/>
    <property type="project" value="TreeGrafter"/>
</dbReference>
<evidence type="ECO:0000259" key="2">
    <source>
        <dbReference type="PROSITE" id="PS50172"/>
    </source>
</evidence>
<dbReference type="FunFam" id="3.40.50.10190:FF:000011">
    <property type="entry name" value="DNA repair protein REV1"/>
    <property type="match status" value="1"/>
</dbReference>
<sequence>MSDNDVQNDNDKRSSFQNFGFEEGYMTAKKRKLEEQNLQIKANIAIQKCLDNDNDECADLFRGISIHINGYTSPTSDDLKKMILAHGGNYDHYCSASTTYIIATNLAFSKASQIKKDKVLKPEWIVDSIRERRILPLNEYYLFPPKKENVLKFNTKSVESVVESVPLTPSKSKETPSKHQILTPTKKHIHFTSPATSPTVSHNNGSSRVLNSEPSTSHGISNKVEGGSENKTLTATDP</sequence>
<accession>A0A443SCY6</accession>
<proteinExistence type="predicted"/>
<dbReference type="GO" id="GO:0042276">
    <property type="term" value="P:error-prone translesion synthesis"/>
    <property type="evidence" value="ECO:0007669"/>
    <property type="project" value="TreeGrafter"/>
</dbReference>
<name>A0A443SCY6_9ACAR</name>
<dbReference type="InterPro" id="IPR001357">
    <property type="entry name" value="BRCT_dom"/>
</dbReference>
<feature type="domain" description="BRCT" evidence="2">
    <location>
        <begin position="56"/>
        <end position="142"/>
    </location>
</feature>
<keyword evidence="4" id="KW-1185">Reference proteome</keyword>
<dbReference type="PANTHER" id="PTHR45990:SF1">
    <property type="entry name" value="DNA REPAIR PROTEIN REV1"/>
    <property type="match status" value="1"/>
</dbReference>
<dbReference type="OrthoDB" id="427711at2759"/>
<dbReference type="InterPro" id="IPR036420">
    <property type="entry name" value="BRCT_dom_sf"/>
</dbReference>
<dbReference type="CDD" id="cd17719">
    <property type="entry name" value="BRCT_Rev1"/>
    <property type="match status" value="1"/>
</dbReference>
<dbReference type="AlphaFoldDB" id="A0A443SCY6"/>
<evidence type="ECO:0000256" key="1">
    <source>
        <dbReference type="SAM" id="MobiDB-lite"/>
    </source>
</evidence>
<feature type="compositionally biased region" description="Polar residues" evidence="1">
    <location>
        <begin position="229"/>
        <end position="238"/>
    </location>
</feature>
<dbReference type="STRING" id="299467.A0A443SCY6"/>
<dbReference type="PANTHER" id="PTHR45990">
    <property type="entry name" value="DNA REPAIR PROTEIN REV1"/>
    <property type="match status" value="1"/>
</dbReference>
<evidence type="ECO:0000313" key="4">
    <source>
        <dbReference type="Proteomes" id="UP000288716"/>
    </source>
</evidence>
<reference evidence="3 4" key="1">
    <citation type="journal article" date="2018" name="Gigascience">
        <title>Genomes of trombidid mites reveal novel predicted allergens and laterally-transferred genes associated with secondary metabolism.</title>
        <authorList>
            <person name="Dong X."/>
            <person name="Chaisiri K."/>
            <person name="Xia D."/>
            <person name="Armstrong S.D."/>
            <person name="Fang Y."/>
            <person name="Donnelly M.J."/>
            <person name="Kadowaki T."/>
            <person name="McGarry J.W."/>
            <person name="Darby A.C."/>
            <person name="Makepeace B.L."/>
        </authorList>
    </citation>
    <scope>NUCLEOTIDE SEQUENCE [LARGE SCALE GENOMIC DNA]</scope>
    <source>
        <strain evidence="3">UoL-UT</strain>
    </source>
</reference>
<dbReference type="PROSITE" id="PS50172">
    <property type="entry name" value="BRCT"/>
    <property type="match status" value="1"/>
</dbReference>
<dbReference type="Pfam" id="PF00533">
    <property type="entry name" value="BRCT"/>
    <property type="match status" value="1"/>
</dbReference>
<evidence type="ECO:0000313" key="3">
    <source>
        <dbReference type="EMBL" id="RWS25367.1"/>
    </source>
</evidence>
<comment type="caution">
    <text evidence="3">The sequence shown here is derived from an EMBL/GenBank/DDBJ whole genome shotgun (WGS) entry which is preliminary data.</text>
</comment>
<organism evidence="3 4">
    <name type="scientific">Leptotrombidium deliense</name>
    <dbReference type="NCBI Taxonomy" id="299467"/>
    <lineage>
        <taxon>Eukaryota</taxon>
        <taxon>Metazoa</taxon>
        <taxon>Ecdysozoa</taxon>
        <taxon>Arthropoda</taxon>
        <taxon>Chelicerata</taxon>
        <taxon>Arachnida</taxon>
        <taxon>Acari</taxon>
        <taxon>Acariformes</taxon>
        <taxon>Trombidiformes</taxon>
        <taxon>Prostigmata</taxon>
        <taxon>Anystina</taxon>
        <taxon>Parasitengona</taxon>
        <taxon>Trombiculoidea</taxon>
        <taxon>Trombiculidae</taxon>
        <taxon>Leptotrombidium</taxon>
    </lineage>
</organism>
<dbReference type="Gene3D" id="3.40.50.10190">
    <property type="entry name" value="BRCT domain"/>
    <property type="match status" value="1"/>
</dbReference>
<feature type="non-terminal residue" evidence="3">
    <location>
        <position position="238"/>
    </location>
</feature>
<feature type="region of interest" description="Disordered" evidence="1">
    <location>
        <begin position="167"/>
        <end position="238"/>
    </location>
</feature>
<dbReference type="SUPFAM" id="SSF52113">
    <property type="entry name" value="BRCT domain"/>
    <property type="match status" value="1"/>
</dbReference>
<dbReference type="Proteomes" id="UP000288716">
    <property type="component" value="Unassembled WGS sequence"/>
</dbReference>
<dbReference type="VEuPathDB" id="VectorBase:LDEU006671"/>
<feature type="compositionally biased region" description="Polar residues" evidence="1">
    <location>
        <begin position="193"/>
        <end position="220"/>
    </location>
</feature>
<dbReference type="GO" id="GO:0003887">
    <property type="term" value="F:DNA-directed DNA polymerase activity"/>
    <property type="evidence" value="ECO:0007669"/>
    <property type="project" value="TreeGrafter"/>
</dbReference>
<dbReference type="GO" id="GO:0005634">
    <property type="term" value="C:nucleus"/>
    <property type="evidence" value="ECO:0007669"/>
    <property type="project" value="TreeGrafter"/>
</dbReference>
<gene>
    <name evidence="3" type="ORF">B4U80_13088</name>
</gene>